<evidence type="ECO:0000313" key="2">
    <source>
        <dbReference type="EMBL" id="HIU93477.1"/>
    </source>
</evidence>
<proteinExistence type="predicted"/>
<feature type="region of interest" description="Disordered" evidence="1">
    <location>
        <begin position="25"/>
        <end position="57"/>
    </location>
</feature>
<dbReference type="Proteomes" id="UP000886748">
    <property type="component" value="Unassembled WGS sequence"/>
</dbReference>
<sequence>MGNMLGKNVFRKILSNVEDMNKEKQSFRKGLAERLSTPLKGNNTLERVPGHDMLAFE</sequence>
<evidence type="ECO:0000313" key="3">
    <source>
        <dbReference type="Proteomes" id="UP000886748"/>
    </source>
</evidence>
<protein>
    <submittedName>
        <fullName evidence="2">Uncharacterized protein</fullName>
    </submittedName>
</protein>
<evidence type="ECO:0000256" key="1">
    <source>
        <dbReference type="SAM" id="MobiDB-lite"/>
    </source>
</evidence>
<dbReference type="EMBL" id="DVOD01000072">
    <property type="protein sequence ID" value="HIU93477.1"/>
    <property type="molecule type" value="Genomic_DNA"/>
</dbReference>
<organism evidence="2 3">
    <name type="scientific">Candidatus Limenecus avicola</name>
    <dbReference type="NCBI Taxonomy" id="2840847"/>
    <lineage>
        <taxon>Bacteria</taxon>
        <taxon>Bacillati</taxon>
        <taxon>Bacillota</taxon>
        <taxon>Clostridia</taxon>
        <taxon>Eubacteriales</taxon>
        <taxon>Clostridiaceae</taxon>
        <taxon>Clostridiaceae incertae sedis</taxon>
        <taxon>Candidatus Limenecus</taxon>
    </lineage>
</organism>
<reference evidence="2" key="1">
    <citation type="submission" date="2020-10" db="EMBL/GenBank/DDBJ databases">
        <authorList>
            <person name="Gilroy R."/>
        </authorList>
    </citation>
    <scope>NUCLEOTIDE SEQUENCE</scope>
    <source>
        <strain evidence="2">CHK154-7741</strain>
    </source>
</reference>
<comment type="caution">
    <text evidence="2">The sequence shown here is derived from an EMBL/GenBank/DDBJ whole genome shotgun (WGS) entry which is preliminary data.</text>
</comment>
<gene>
    <name evidence="2" type="ORF">IAD26_10165</name>
</gene>
<reference evidence="2" key="2">
    <citation type="journal article" date="2021" name="PeerJ">
        <title>Extensive microbial diversity within the chicken gut microbiome revealed by metagenomics and culture.</title>
        <authorList>
            <person name="Gilroy R."/>
            <person name="Ravi A."/>
            <person name="Getino M."/>
            <person name="Pursley I."/>
            <person name="Horton D.L."/>
            <person name="Alikhan N.F."/>
            <person name="Baker D."/>
            <person name="Gharbi K."/>
            <person name="Hall N."/>
            <person name="Watson M."/>
            <person name="Adriaenssens E.M."/>
            <person name="Foster-Nyarko E."/>
            <person name="Jarju S."/>
            <person name="Secka A."/>
            <person name="Antonio M."/>
            <person name="Oren A."/>
            <person name="Chaudhuri R.R."/>
            <person name="La Ragione R."/>
            <person name="Hildebrand F."/>
            <person name="Pallen M.J."/>
        </authorList>
    </citation>
    <scope>NUCLEOTIDE SEQUENCE</scope>
    <source>
        <strain evidence="2">CHK154-7741</strain>
    </source>
</reference>
<dbReference type="AlphaFoldDB" id="A0A9D1SSS3"/>
<accession>A0A9D1SSS3</accession>
<name>A0A9D1SSS3_9CLOT</name>